<name>A0A6L6XLT6_9ACTN</name>
<sequence length="261" mass="28156">MRVLTAFTQGKGVSPNLDRLVATDAWVAVIDGVTPKSDEMAGAIAATARLVDDMVVAIENADPGLDPFDLVDTLTDITATHQGRHRPSAAGAVFSLAARRVVVVTDTWVAVDGSAQFYGHRYEEHVTGIRRALTDRELAAGRSVDDLRRDDPGRVAIGDLLVRESGLMNVDGQGDYFYAAWNGLPIPRHLLTSVEVPLDARELILATDGYPVLAPTWEETELALQRELADDPLRIGPYGGPKALAPGADSFDDRSFVLVEL</sequence>
<gene>
    <name evidence="1" type="ORF">GON03_00865</name>
</gene>
<protein>
    <recommendedName>
        <fullName evidence="3">PPM-type phosphatase domain-containing protein</fullName>
    </recommendedName>
</protein>
<keyword evidence="2" id="KW-1185">Reference proteome</keyword>
<dbReference type="AlphaFoldDB" id="A0A6L6XLT6"/>
<evidence type="ECO:0008006" key="3">
    <source>
        <dbReference type="Google" id="ProtNLM"/>
    </source>
</evidence>
<dbReference type="EMBL" id="WSEK01000003">
    <property type="protein sequence ID" value="MVQ47713.1"/>
    <property type="molecule type" value="Genomic_DNA"/>
</dbReference>
<evidence type="ECO:0000313" key="2">
    <source>
        <dbReference type="Proteomes" id="UP000473525"/>
    </source>
</evidence>
<dbReference type="RefSeq" id="WP_157339841.1">
    <property type="nucleotide sequence ID" value="NZ_WSEK01000003.1"/>
</dbReference>
<reference evidence="1 2" key="1">
    <citation type="submission" date="2019-12" db="EMBL/GenBank/DDBJ databases">
        <authorList>
            <person name="Huq M.A."/>
        </authorList>
    </citation>
    <scope>NUCLEOTIDE SEQUENCE [LARGE SCALE GENOMIC DNA]</scope>
    <source>
        <strain evidence="1 2">MAH-18</strain>
    </source>
</reference>
<dbReference type="Proteomes" id="UP000473525">
    <property type="component" value="Unassembled WGS sequence"/>
</dbReference>
<comment type="caution">
    <text evidence="1">The sequence shown here is derived from an EMBL/GenBank/DDBJ whole genome shotgun (WGS) entry which is preliminary data.</text>
</comment>
<evidence type="ECO:0000313" key="1">
    <source>
        <dbReference type="EMBL" id="MVQ47713.1"/>
    </source>
</evidence>
<organism evidence="1 2">
    <name type="scientific">Nocardioides agri</name>
    <dbReference type="NCBI Taxonomy" id="2682843"/>
    <lineage>
        <taxon>Bacteria</taxon>
        <taxon>Bacillati</taxon>
        <taxon>Actinomycetota</taxon>
        <taxon>Actinomycetes</taxon>
        <taxon>Propionibacteriales</taxon>
        <taxon>Nocardioidaceae</taxon>
        <taxon>Nocardioides</taxon>
    </lineage>
</organism>
<proteinExistence type="predicted"/>
<accession>A0A6L6XLT6</accession>